<dbReference type="Pfam" id="PF16975">
    <property type="entry name" value="UPAR_LY6_2"/>
    <property type="match status" value="1"/>
</dbReference>
<keyword evidence="5" id="KW-0472">Membrane</keyword>
<dbReference type="Gene3D" id="2.10.60.10">
    <property type="entry name" value="CD59"/>
    <property type="match status" value="1"/>
</dbReference>
<proteinExistence type="predicted"/>
<evidence type="ECO:0000256" key="6">
    <source>
        <dbReference type="ARBA" id="ARBA00023157"/>
    </source>
</evidence>
<comment type="subcellular location">
    <subcellularLocation>
        <location evidence="1">Cell membrane</location>
        <topology evidence="1">Lipid-anchor</topology>
        <topology evidence="1">GPI-anchor</topology>
    </subcellularLocation>
</comment>
<keyword evidence="8" id="KW-0449">Lipoprotein</keyword>
<organism evidence="9 10">
    <name type="scientific">Psylliodes chrysocephalus</name>
    <dbReference type="NCBI Taxonomy" id="3402493"/>
    <lineage>
        <taxon>Eukaryota</taxon>
        <taxon>Metazoa</taxon>
        <taxon>Ecdysozoa</taxon>
        <taxon>Arthropoda</taxon>
        <taxon>Hexapoda</taxon>
        <taxon>Insecta</taxon>
        <taxon>Pterygota</taxon>
        <taxon>Neoptera</taxon>
        <taxon>Endopterygota</taxon>
        <taxon>Coleoptera</taxon>
        <taxon>Polyphaga</taxon>
        <taxon>Cucujiformia</taxon>
        <taxon>Chrysomeloidea</taxon>
        <taxon>Chrysomelidae</taxon>
        <taxon>Galerucinae</taxon>
        <taxon>Alticini</taxon>
        <taxon>Psylliodes</taxon>
    </lineage>
</organism>
<keyword evidence="2" id="KW-1003">Cell membrane</keyword>
<dbReference type="InterPro" id="IPR039457">
    <property type="entry name" value="LYPD6-like"/>
</dbReference>
<evidence type="ECO:0000256" key="5">
    <source>
        <dbReference type="ARBA" id="ARBA00023136"/>
    </source>
</evidence>
<evidence type="ECO:0000256" key="3">
    <source>
        <dbReference type="ARBA" id="ARBA00022622"/>
    </source>
</evidence>
<dbReference type="CDD" id="cd23567">
    <property type="entry name" value="TFP_LU_ECD_LYPD6_like"/>
    <property type="match status" value="1"/>
</dbReference>
<evidence type="ECO:0000313" key="10">
    <source>
        <dbReference type="Proteomes" id="UP001153636"/>
    </source>
</evidence>
<keyword evidence="3" id="KW-0336">GPI-anchor</keyword>
<dbReference type="GO" id="GO:0005886">
    <property type="term" value="C:plasma membrane"/>
    <property type="evidence" value="ECO:0007669"/>
    <property type="project" value="UniProtKB-SubCell"/>
</dbReference>
<dbReference type="InterPro" id="IPR045860">
    <property type="entry name" value="Snake_toxin-like_sf"/>
</dbReference>
<evidence type="ECO:0000256" key="4">
    <source>
        <dbReference type="ARBA" id="ARBA00022729"/>
    </source>
</evidence>
<protein>
    <submittedName>
        <fullName evidence="9">Uncharacterized protein</fullName>
    </submittedName>
</protein>
<reference evidence="9" key="1">
    <citation type="submission" date="2022-01" db="EMBL/GenBank/DDBJ databases">
        <authorList>
            <person name="King R."/>
        </authorList>
    </citation>
    <scope>NUCLEOTIDE SEQUENCE</scope>
</reference>
<evidence type="ECO:0000313" key="9">
    <source>
        <dbReference type="EMBL" id="CAH1102116.1"/>
    </source>
</evidence>
<sequence length="296" mass="33917">MDLKGEKRINVKDEDDEEIRKIGQGDMEEMEMQDLEKTVIEKKNQADIWLQNNLISFDEHEKPCLKVFNETSSQTSEERLSFYHIYRDNKSVDGTGENVQQSKINIVMFRLSMLISCIFMTNTAMEEKNLASNLVDSASDLSDFDKYAVTCYICVNVSDNLVCNQFAIDRPCKPGETFCHTLHIMDSKGTSVLVNKKCTTEKECQRNKVGCVEIDAQTMCVSCCDQNYCNVNVPTNSSTAVFDDKISKMRMLAKNLFREREKALTTTIKESKAEKMFSWKKSLFLVYFLFILIAGT</sequence>
<accession>A0A9P0CQ09</accession>
<evidence type="ECO:0000256" key="2">
    <source>
        <dbReference type="ARBA" id="ARBA00022475"/>
    </source>
</evidence>
<keyword evidence="10" id="KW-1185">Reference proteome</keyword>
<dbReference type="PANTHER" id="PTHR31171">
    <property type="entry name" value="LY6/PLAUR DOMAIN-CONTAINING PROTEIN 6"/>
    <property type="match status" value="1"/>
</dbReference>
<evidence type="ECO:0000256" key="8">
    <source>
        <dbReference type="ARBA" id="ARBA00023288"/>
    </source>
</evidence>
<keyword evidence="7" id="KW-0325">Glycoprotein</keyword>
<keyword evidence="6" id="KW-1015">Disulfide bond</keyword>
<keyword evidence="4" id="KW-0732">Signal</keyword>
<gene>
    <name evidence="9" type="ORF">PSYICH_LOCUS3146</name>
</gene>
<dbReference type="GO" id="GO:0030548">
    <property type="term" value="F:acetylcholine receptor regulator activity"/>
    <property type="evidence" value="ECO:0007669"/>
    <property type="project" value="InterPro"/>
</dbReference>
<dbReference type="PANTHER" id="PTHR31171:SF3">
    <property type="entry name" value="LY6_PLAUR DOMAIN-CONTAINING PROTEIN 6B"/>
    <property type="match status" value="1"/>
</dbReference>
<evidence type="ECO:0000256" key="7">
    <source>
        <dbReference type="ARBA" id="ARBA00023180"/>
    </source>
</evidence>
<dbReference type="OrthoDB" id="6149028at2759"/>
<name>A0A9P0CQ09_9CUCU</name>
<dbReference type="AlphaFoldDB" id="A0A9P0CQ09"/>
<dbReference type="Proteomes" id="UP001153636">
    <property type="component" value="Chromosome 12"/>
</dbReference>
<dbReference type="GO" id="GO:0098552">
    <property type="term" value="C:side of membrane"/>
    <property type="evidence" value="ECO:0007669"/>
    <property type="project" value="UniProtKB-KW"/>
</dbReference>
<dbReference type="EMBL" id="OV651824">
    <property type="protein sequence ID" value="CAH1102116.1"/>
    <property type="molecule type" value="Genomic_DNA"/>
</dbReference>
<evidence type="ECO:0000256" key="1">
    <source>
        <dbReference type="ARBA" id="ARBA00004609"/>
    </source>
</evidence>
<dbReference type="SUPFAM" id="SSF57302">
    <property type="entry name" value="Snake toxin-like"/>
    <property type="match status" value="1"/>
</dbReference>